<comment type="caution">
    <text evidence="3">The sequence shown here is derived from an EMBL/GenBank/DDBJ whole genome shotgun (WGS) entry which is preliminary data.</text>
</comment>
<dbReference type="Pfam" id="PF02720">
    <property type="entry name" value="DUF222"/>
    <property type="match status" value="1"/>
</dbReference>
<evidence type="ECO:0000313" key="3">
    <source>
        <dbReference type="EMBL" id="MCZ0727560.1"/>
    </source>
</evidence>
<dbReference type="RefSeq" id="WP_268785557.1">
    <property type="nucleotide sequence ID" value="NZ_JAPQYE010000002.1"/>
</dbReference>
<protein>
    <submittedName>
        <fullName evidence="3">DUF222 domain-containing protein</fullName>
    </submittedName>
</protein>
<dbReference type="Gene3D" id="1.10.30.50">
    <property type="match status" value="1"/>
</dbReference>
<keyword evidence="4" id="KW-1185">Reference proteome</keyword>
<feature type="compositionally biased region" description="Basic residues" evidence="1">
    <location>
        <begin position="440"/>
        <end position="457"/>
    </location>
</feature>
<name>A0ABT4HBJ2_MYCIR</name>
<proteinExistence type="predicted"/>
<feature type="region of interest" description="Disordered" evidence="1">
    <location>
        <begin position="494"/>
        <end position="527"/>
    </location>
</feature>
<accession>A0ABT4HBJ2</accession>
<sequence>MFDDWSDGSVLSVVEDAHRQVAVAMARSLAGIFELLQRRTAEELEIDLDVSSMITGFARTVVEVGAVLNMTSAKARVLVRHADALHTRLPAVGALLAAGEVDWATTELVLRRTDLVEEEWMAQLDAKLAEEIRGWASWSRKSVLTAIDAAVNAVDAEAVKKRRVRAFDERAVSVEVGLDGIAVVRATMTAAEGAALDTRLSALAKTVCAADPRSLRARRADAFTAIQKGQVFTCACERQDCPSRAATDAVPEPVAPPVPEPRVVLTVIASAETVAGHSQAPGYVAGYGVIDAALVRELAAEATRRLVEAPVFDERQALTYRPSAALARFIRARDLTCRFPGCTVPAERCDIDHTTPFNHDDAAAGGWTVPWNLACYCREHHRHKTFDEGWRDQQIADGTIIWTSPSGKTLPTKPGGVAMFPGLAKPRSAEERKRVAAARTRLHRHRQASSHNRYRNRAAKEEIRQRCWRNDFRRRHVLFKGYWFHHKPDNRSPFARFIADPIEPEPLEPGWQPPPPHHTDRDEPPPF</sequence>
<dbReference type="Proteomes" id="UP001084650">
    <property type="component" value="Unassembled WGS sequence"/>
</dbReference>
<evidence type="ECO:0000313" key="4">
    <source>
        <dbReference type="Proteomes" id="UP001084650"/>
    </source>
</evidence>
<feature type="compositionally biased region" description="Basic and acidic residues" evidence="1">
    <location>
        <begin position="517"/>
        <end position="527"/>
    </location>
</feature>
<feature type="region of interest" description="Disordered" evidence="1">
    <location>
        <begin position="440"/>
        <end position="460"/>
    </location>
</feature>
<dbReference type="CDD" id="cd00085">
    <property type="entry name" value="HNHc"/>
    <property type="match status" value="1"/>
</dbReference>
<organism evidence="3 4">
    <name type="scientific">Mycolicibacterium iranicum</name>
    <name type="common">Mycobacterium iranicum</name>
    <dbReference type="NCBI Taxonomy" id="912594"/>
    <lineage>
        <taxon>Bacteria</taxon>
        <taxon>Bacillati</taxon>
        <taxon>Actinomycetota</taxon>
        <taxon>Actinomycetes</taxon>
        <taxon>Mycobacteriales</taxon>
        <taxon>Mycobacteriaceae</taxon>
        <taxon>Mycolicibacterium</taxon>
    </lineage>
</organism>
<gene>
    <name evidence="3" type="ORF">OY187_05840</name>
</gene>
<dbReference type="EMBL" id="JAPQYE010000002">
    <property type="protein sequence ID" value="MCZ0727560.1"/>
    <property type="molecule type" value="Genomic_DNA"/>
</dbReference>
<dbReference type="InterPro" id="IPR003615">
    <property type="entry name" value="HNH_nuc"/>
</dbReference>
<evidence type="ECO:0000259" key="2">
    <source>
        <dbReference type="Pfam" id="PF02720"/>
    </source>
</evidence>
<reference evidence="3" key="1">
    <citation type="submission" date="2022-12" db="EMBL/GenBank/DDBJ databases">
        <title>Whole genome sequence of Mycolicibacterium iranicum strain SBH312.</title>
        <authorList>
            <person name="Jani J."/>
            <person name="Arifin Mustapha Z."/>
            <person name="Ahmed K."/>
            <person name="Kai Ling C."/>
        </authorList>
    </citation>
    <scope>NUCLEOTIDE SEQUENCE</scope>
    <source>
        <strain evidence="3">SBH312</strain>
    </source>
</reference>
<feature type="domain" description="DUF222" evidence="2">
    <location>
        <begin position="17"/>
        <end position="334"/>
    </location>
</feature>
<dbReference type="InterPro" id="IPR003870">
    <property type="entry name" value="DUF222"/>
</dbReference>
<evidence type="ECO:0000256" key="1">
    <source>
        <dbReference type="SAM" id="MobiDB-lite"/>
    </source>
</evidence>